<dbReference type="GO" id="GO:0008757">
    <property type="term" value="F:S-adenosylmethionine-dependent methyltransferase activity"/>
    <property type="evidence" value="ECO:0007669"/>
    <property type="project" value="TreeGrafter"/>
</dbReference>
<protein>
    <recommendedName>
        <fullName evidence="7">Methyltransferase domain-containing protein</fullName>
    </recommendedName>
</protein>
<proteinExistence type="inferred from homology"/>
<reference evidence="5 6" key="1">
    <citation type="submission" date="2018-11" db="EMBL/GenBank/DDBJ databases">
        <authorList>
            <consortium name="Pathogen Informatics"/>
        </authorList>
    </citation>
    <scope>NUCLEOTIDE SEQUENCE [LARGE SCALE GENOMIC DNA]</scope>
</reference>
<organism evidence="5 6">
    <name type="scientific">Strongylus vulgaris</name>
    <name type="common">Blood worm</name>
    <dbReference type="NCBI Taxonomy" id="40348"/>
    <lineage>
        <taxon>Eukaryota</taxon>
        <taxon>Metazoa</taxon>
        <taxon>Ecdysozoa</taxon>
        <taxon>Nematoda</taxon>
        <taxon>Chromadorea</taxon>
        <taxon>Rhabditida</taxon>
        <taxon>Rhabditina</taxon>
        <taxon>Rhabditomorpha</taxon>
        <taxon>Strongyloidea</taxon>
        <taxon>Strongylidae</taxon>
        <taxon>Strongylus</taxon>
    </lineage>
</organism>
<evidence type="ECO:0008006" key="7">
    <source>
        <dbReference type="Google" id="ProtNLM"/>
    </source>
</evidence>
<dbReference type="PANTHER" id="PTHR10509">
    <property type="entry name" value="O-METHYLTRANSFERASE-RELATED"/>
    <property type="match status" value="1"/>
</dbReference>
<dbReference type="InterPro" id="IPR050362">
    <property type="entry name" value="Cation-dep_OMT"/>
</dbReference>
<sequence length="129" mass="13900">MGIFAKSSYEGSNPIADYCAETHTLGENFIHLIKAKKVLDVGTSTGGSALAWSLASGEGGKVYTFDISLDNFKRIGVPVIKKNGEVFKRIIPVEGPAVDGLGMYRLIAEGQSNSFDFAFIDADKVEQCF</sequence>
<dbReference type="SUPFAM" id="SSF53335">
    <property type="entry name" value="S-adenosyl-L-methionine-dependent methyltransferases"/>
    <property type="match status" value="1"/>
</dbReference>
<dbReference type="InterPro" id="IPR029063">
    <property type="entry name" value="SAM-dependent_MTases_sf"/>
</dbReference>
<dbReference type="GO" id="GO:0008171">
    <property type="term" value="F:O-methyltransferase activity"/>
    <property type="evidence" value="ECO:0007669"/>
    <property type="project" value="InterPro"/>
</dbReference>
<name>A0A3P7K806_STRVU</name>
<evidence type="ECO:0000256" key="3">
    <source>
        <dbReference type="ARBA" id="ARBA00022691"/>
    </source>
</evidence>
<evidence type="ECO:0000313" key="5">
    <source>
        <dbReference type="EMBL" id="VDM84507.1"/>
    </source>
</evidence>
<gene>
    <name evidence="5" type="ORF">SVUK_LOCUS19505</name>
</gene>
<dbReference type="CDD" id="cd02440">
    <property type="entry name" value="AdoMet_MTases"/>
    <property type="match status" value="1"/>
</dbReference>
<dbReference type="EMBL" id="UYYB01130692">
    <property type="protein sequence ID" value="VDM84507.1"/>
    <property type="molecule type" value="Genomic_DNA"/>
</dbReference>
<keyword evidence="6" id="KW-1185">Reference proteome</keyword>
<dbReference type="OrthoDB" id="10251242at2759"/>
<feature type="non-terminal residue" evidence="5">
    <location>
        <position position="129"/>
    </location>
</feature>
<accession>A0A3P7K806</accession>
<keyword evidence="3" id="KW-0949">S-adenosyl-L-methionine</keyword>
<dbReference type="PROSITE" id="PS51682">
    <property type="entry name" value="SAM_OMT_I"/>
    <property type="match status" value="1"/>
</dbReference>
<evidence type="ECO:0000256" key="4">
    <source>
        <dbReference type="ARBA" id="ARBA00023453"/>
    </source>
</evidence>
<evidence type="ECO:0000256" key="1">
    <source>
        <dbReference type="ARBA" id="ARBA00022603"/>
    </source>
</evidence>
<keyword evidence="1" id="KW-0489">Methyltransferase</keyword>
<dbReference type="AlphaFoldDB" id="A0A3P7K806"/>
<evidence type="ECO:0000313" key="6">
    <source>
        <dbReference type="Proteomes" id="UP000270094"/>
    </source>
</evidence>
<keyword evidence="2" id="KW-0808">Transferase</keyword>
<dbReference type="Pfam" id="PF01596">
    <property type="entry name" value="Methyltransf_3"/>
    <property type="match status" value="1"/>
</dbReference>
<dbReference type="GO" id="GO:0032259">
    <property type="term" value="P:methylation"/>
    <property type="evidence" value="ECO:0007669"/>
    <property type="project" value="UniProtKB-KW"/>
</dbReference>
<comment type="similarity">
    <text evidence="4">Belongs to the class I-like SAM-binding methyltransferase superfamily. Cation-dependent O-methyltransferase family.</text>
</comment>
<dbReference type="Gene3D" id="3.40.50.150">
    <property type="entry name" value="Vaccinia Virus protein VP39"/>
    <property type="match status" value="1"/>
</dbReference>
<dbReference type="PANTHER" id="PTHR10509:SF93">
    <property type="entry name" value="CATECHOL O-METHYLTRANSFERASE DOMAIN-CONTAINING PROTEIN 1"/>
    <property type="match status" value="1"/>
</dbReference>
<evidence type="ECO:0000256" key="2">
    <source>
        <dbReference type="ARBA" id="ARBA00022679"/>
    </source>
</evidence>
<dbReference type="InterPro" id="IPR002935">
    <property type="entry name" value="SAM_O-MeTrfase"/>
</dbReference>
<dbReference type="Proteomes" id="UP000270094">
    <property type="component" value="Unassembled WGS sequence"/>
</dbReference>